<keyword evidence="8" id="KW-0436">Ligase</keyword>
<feature type="domain" description="O-antigen ligase-related" evidence="7">
    <location>
        <begin position="231"/>
        <end position="368"/>
    </location>
</feature>
<accession>A0A1H6BHK4</accession>
<keyword evidence="9" id="KW-1185">Reference proteome</keyword>
<name>A0A1H6BHK4_9HYPH</name>
<evidence type="ECO:0000256" key="1">
    <source>
        <dbReference type="ARBA" id="ARBA00004141"/>
    </source>
</evidence>
<keyword evidence="4 6" id="KW-0472">Membrane</keyword>
<evidence type="ECO:0000256" key="2">
    <source>
        <dbReference type="ARBA" id="ARBA00022692"/>
    </source>
</evidence>
<feature type="transmembrane region" description="Helical" evidence="6">
    <location>
        <begin position="352"/>
        <end position="372"/>
    </location>
</feature>
<feature type="transmembrane region" description="Helical" evidence="6">
    <location>
        <begin position="122"/>
        <end position="140"/>
    </location>
</feature>
<keyword evidence="3 6" id="KW-1133">Transmembrane helix</keyword>
<feature type="transmembrane region" description="Helical" evidence="6">
    <location>
        <begin position="414"/>
        <end position="434"/>
    </location>
</feature>
<evidence type="ECO:0000256" key="6">
    <source>
        <dbReference type="SAM" id="Phobius"/>
    </source>
</evidence>
<dbReference type="Proteomes" id="UP000236743">
    <property type="component" value="Unassembled WGS sequence"/>
</dbReference>
<dbReference type="GO" id="GO:0016020">
    <property type="term" value="C:membrane"/>
    <property type="evidence" value="ECO:0007669"/>
    <property type="project" value="UniProtKB-SubCell"/>
</dbReference>
<protein>
    <submittedName>
        <fullName evidence="8">O-antigen ligase</fullName>
    </submittedName>
</protein>
<dbReference type="Pfam" id="PF04932">
    <property type="entry name" value="Wzy_C"/>
    <property type="match status" value="1"/>
</dbReference>
<dbReference type="EMBL" id="FNUY01000007">
    <property type="protein sequence ID" value="SEG60221.1"/>
    <property type="molecule type" value="Genomic_DNA"/>
</dbReference>
<keyword evidence="2 6" id="KW-0812">Transmembrane</keyword>
<evidence type="ECO:0000256" key="3">
    <source>
        <dbReference type="ARBA" id="ARBA00022989"/>
    </source>
</evidence>
<feature type="transmembrane region" description="Helical" evidence="6">
    <location>
        <begin position="23"/>
        <end position="45"/>
    </location>
</feature>
<dbReference type="RefSeq" id="WP_103873825.1">
    <property type="nucleotide sequence ID" value="NZ_FNUY01000007.1"/>
</dbReference>
<feature type="transmembrane region" description="Helical" evidence="6">
    <location>
        <begin position="265"/>
        <end position="287"/>
    </location>
</feature>
<dbReference type="PANTHER" id="PTHR37422">
    <property type="entry name" value="TEICHURONIC ACID BIOSYNTHESIS PROTEIN TUAE"/>
    <property type="match status" value="1"/>
</dbReference>
<gene>
    <name evidence="8" type="ORF">SAMN04488115_107241</name>
</gene>
<evidence type="ECO:0000256" key="5">
    <source>
        <dbReference type="SAM" id="MobiDB-lite"/>
    </source>
</evidence>
<organism evidence="8 9">
    <name type="scientific">Bosea lathyri</name>
    <dbReference type="NCBI Taxonomy" id="1036778"/>
    <lineage>
        <taxon>Bacteria</taxon>
        <taxon>Pseudomonadati</taxon>
        <taxon>Pseudomonadota</taxon>
        <taxon>Alphaproteobacteria</taxon>
        <taxon>Hyphomicrobiales</taxon>
        <taxon>Boseaceae</taxon>
        <taxon>Bosea</taxon>
    </lineage>
</organism>
<feature type="transmembrane region" description="Helical" evidence="6">
    <location>
        <begin position="65"/>
        <end position="86"/>
    </location>
</feature>
<feature type="transmembrane region" description="Helical" evidence="6">
    <location>
        <begin position="98"/>
        <end position="116"/>
    </location>
</feature>
<sequence length="483" mass="52849">MAQRLDGQAIPTRKRKLRLLGNTAARGSLEHFALFAAFIGIYWAYAGLGRDVFFNKLNDPTAYDPIGAVINYLRLLSCVIGIVVVTTHTTINWAISRIPMQFAPFMIFALASASWADAPMTTFQNAVVVCAIWISVSMVMHRLGAADTVRAALHLIAVVCIASFLLAVLVPSIGRHTGLEAVQYVHAGRWRGIFGHKNGLGPWAAYGTVFLFTHSWMAGGPRLYWWFARISAIACLIFAESSTAVVMVLAMISAWAILQLLRRNSAGFVATLVGGIAVSAAILYYFAGEALFEFLGRDSTLSGRTLVWNLALQQFWERPLTGHGYLSLGGETFLVLLEQAIQQAILGAESGYLTLLLDLGLIGFVLFFVPYFGAMRNGLEWLPFVGREDRGAIEFMLITLFCVLVHAITETGALLAVGFDGVVSFGALFFLATLPRSPESIMRREFRKTRNWRRDKAPAVTPAPQTGGPRKLGGLFDHPPKAG</sequence>
<evidence type="ECO:0000313" key="9">
    <source>
        <dbReference type="Proteomes" id="UP000236743"/>
    </source>
</evidence>
<feature type="transmembrane region" description="Helical" evidence="6">
    <location>
        <begin position="152"/>
        <end position="174"/>
    </location>
</feature>
<proteinExistence type="predicted"/>
<feature type="transmembrane region" description="Helical" evidence="6">
    <location>
        <begin position="392"/>
        <end position="408"/>
    </location>
</feature>
<evidence type="ECO:0000313" key="8">
    <source>
        <dbReference type="EMBL" id="SEG60221.1"/>
    </source>
</evidence>
<feature type="transmembrane region" description="Helical" evidence="6">
    <location>
        <begin position="226"/>
        <end position="258"/>
    </location>
</feature>
<dbReference type="InterPro" id="IPR051533">
    <property type="entry name" value="WaaL-like"/>
</dbReference>
<dbReference type="InterPro" id="IPR007016">
    <property type="entry name" value="O-antigen_ligase-rel_domated"/>
</dbReference>
<comment type="subcellular location">
    <subcellularLocation>
        <location evidence="1">Membrane</location>
        <topology evidence="1">Multi-pass membrane protein</topology>
    </subcellularLocation>
</comment>
<dbReference type="OrthoDB" id="4391260at2"/>
<evidence type="ECO:0000259" key="7">
    <source>
        <dbReference type="Pfam" id="PF04932"/>
    </source>
</evidence>
<reference evidence="8 9" key="1">
    <citation type="submission" date="2016-10" db="EMBL/GenBank/DDBJ databases">
        <authorList>
            <person name="de Groot N.N."/>
        </authorList>
    </citation>
    <scope>NUCLEOTIDE SEQUENCE [LARGE SCALE GENOMIC DNA]</scope>
    <source>
        <strain evidence="8 9">DSM 26656</strain>
    </source>
</reference>
<dbReference type="AlphaFoldDB" id="A0A1H6BHK4"/>
<feature type="region of interest" description="Disordered" evidence="5">
    <location>
        <begin position="455"/>
        <end position="483"/>
    </location>
</feature>
<evidence type="ECO:0000256" key="4">
    <source>
        <dbReference type="ARBA" id="ARBA00023136"/>
    </source>
</evidence>
<dbReference type="GO" id="GO:0016874">
    <property type="term" value="F:ligase activity"/>
    <property type="evidence" value="ECO:0007669"/>
    <property type="project" value="UniProtKB-KW"/>
</dbReference>
<dbReference type="PANTHER" id="PTHR37422:SF13">
    <property type="entry name" value="LIPOPOLYSACCHARIDE BIOSYNTHESIS PROTEIN PA4999-RELATED"/>
    <property type="match status" value="1"/>
</dbReference>